<dbReference type="Gene3D" id="2.20.200.10">
    <property type="entry name" value="Outer membrane efflux proteins (OEP)"/>
    <property type="match status" value="1"/>
</dbReference>
<comment type="similarity">
    <text evidence="1 2">Belongs to the outer membrane factor (OMF) (TC 1.B.17) family.</text>
</comment>
<comment type="subcellular location">
    <subcellularLocation>
        <location evidence="2">Cell membrane</location>
        <topology evidence="2">Lipid-anchor</topology>
    </subcellularLocation>
</comment>
<keyword evidence="2" id="KW-0564">Palmitate</keyword>
<dbReference type="EMBL" id="JBHUOM010000002">
    <property type="protein sequence ID" value="MFD2934294.1"/>
    <property type="molecule type" value="Genomic_DNA"/>
</dbReference>
<dbReference type="PANTHER" id="PTHR30203">
    <property type="entry name" value="OUTER MEMBRANE CATION EFFLUX PROTEIN"/>
    <property type="match status" value="1"/>
</dbReference>
<organism evidence="3 4">
    <name type="scientific">Spirosoma flavum</name>
    <dbReference type="NCBI Taxonomy" id="2048557"/>
    <lineage>
        <taxon>Bacteria</taxon>
        <taxon>Pseudomonadati</taxon>
        <taxon>Bacteroidota</taxon>
        <taxon>Cytophagia</taxon>
        <taxon>Cytophagales</taxon>
        <taxon>Cytophagaceae</taxon>
        <taxon>Spirosoma</taxon>
    </lineage>
</organism>
<dbReference type="PANTHER" id="PTHR30203:SF30">
    <property type="entry name" value="OUTER MEMBRANE PROTEIN-RELATED"/>
    <property type="match status" value="1"/>
</dbReference>
<accession>A0ABW6AJQ1</accession>
<dbReference type="NCBIfam" id="TIGR01845">
    <property type="entry name" value="outer_NodT"/>
    <property type="match status" value="1"/>
</dbReference>
<evidence type="ECO:0000313" key="4">
    <source>
        <dbReference type="Proteomes" id="UP001597512"/>
    </source>
</evidence>
<keyword evidence="4" id="KW-1185">Reference proteome</keyword>
<dbReference type="Pfam" id="PF02321">
    <property type="entry name" value="OEP"/>
    <property type="match status" value="2"/>
</dbReference>
<reference evidence="4" key="1">
    <citation type="journal article" date="2019" name="Int. J. Syst. Evol. Microbiol.">
        <title>The Global Catalogue of Microorganisms (GCM) 10K type strain sequencing project: providing services to taxonomists for standard genome sequencing and annotation.</title>
        <authorList>
            <consortium name="The Broad Institute Genomics Platform"/>
            <consortium name="The Broad Institute Genome Sequencing Center for Infectious Disease"/>
            <person name="Wu L."/>
            <person name="Ma J."/>
        </authorList>
    </citation>
    <scope>NUCLEOTIDE SEQUENCE [LARGE SCALE GENOMIC DNA]</scope>
    <source>
        <strain evidence="4">KCTC 52490</strain>
    </source>
</reference>
<name>A0ABW6AJQ1_9BACT</name>
<evidence type="ECO:0000313" key="3">
    <source>
        <dbReference type="EMBL" id="MFD2934294.1"/>
    </source>
</evidence>
<evidence type="ECO:0000256" key="1">
    <source>
        <dbReference type="ARBA" id="ARBA00007613"/>
    </source>
</evidence>
<comment type="caution">
    <text evidence="3">The sequence shown here is derived from an EMBL/GenBank/DDBJ whole genome shotgun (WGS) entry which is preliminary data.</text>
</comment>
<dbReference type="Proteomes" id="UP001597512">
    <property type="component" value="Unassembled WGS sequence"/>
</dbReference>
<dbReference type="InterPro" id="IPR003423">
    <property type="entry name" value="OMP_efflux"/>
</dbReference>
<gene>
    <name evidence="3" type="ORF">ACFS25_10915</name>
</gene>
<dbReference type="SUPFAM" id="SSF56954">
    <property type="entry name" value="Outer membrane efflux proteins (OEP)"/>
    <property type="match status" value="1"/>
</dbReference>
<dbReference type="Gene3D" id="1.20.1600.10">
    <property type="entry name" value="Outer membrane efflux proteins (OEP)"/>
    <property type="match status" value="1"/>
</dbReference>
<dbReference type="InterPro" id="IPR010131">
    <property type="entry name" value="MdtP/NodT-like"/>
</dbReference>
<dbReference type="RefSeq" id="WP_381499889.1">
    <property type="nucleotide sequence ID" value="NZ_JBHUOM010000002.1"/>
</dbReference>
<protein>
    <submittedName>
        <fullName evidence="3">TolC family protein</fullName>
    </submittedName>
</protein>
<evidence type="ECO:0000256" key="2">
    <source>
        <dbReference type="RuleBase" id="RU362097"/>
    </source>
</evidence>
<keyword evidence="2" id="KW-0812">Transmembrane</keyword>
<keyword evidence="2" id="KW-1134">Transmembrane beta strand</keyword>
<keyword evidence="2" id="KW-0472">Membrane</keyword>
<proteinExistence type="inferred from homology"/>
<keyword evidence="2" id="KW-0449">Lipoprotein</keyword>
<sequence>MVPFLNKHKSTYGLGLLFFFVNLSSCRIIHTPQKTPVVTLPVSFMGSTDSTTIGSLTRQTLFTDQNLVRLIDTALVQNPDLRMALQRIDMARATFQISQGALLPTVNAVAAAGFDRYGRYTLNGVGNYDTNLSENIAGKSRIPNPTPDYFLGLCSSWELDVWGKLRNRRRAAYTRVLSSQEGRNLIVTALTGEVSRLYYTLLALDSEVDIIRENVVLQQRAVELVLVQKAAGRVTELAVQQFTAQLLNTRSLEGRVRQEIAESENQLNALLGRYPQPIARGQSIEDQKIPASILAGLPAQLVRRRPDIRQAEHELEAANIDVAVAQAEFLPSLTLTPYVGVNAFRAASLFDPASIAVGIVGGLTAPVFNRRLLKGNYTVSVARSQEAYYAYQKTILTGVSEVVSSLKGLDNYQNVADIQQQEVAVLRQAATTSNELFVNGYATYLEVITAQRSVLDAELALIETKRLQFLSLVGLYRALGGGWE</sequence>